<evidence type="ECO:0000259" key="7">
    <source>
        <dbReference type="Pfam" id="PF14748"/>
    </source>
</evidence>
<dbReference type="SUPFAM" id="SSF51735">
    <property type="entry name" value="NAD(P)-binding Rossmann-fold domains"/>
    <property type="match status" value="1"/>
</dbReference>
<proteinExistence type="inferred from homology"/>
<dbReference type="EMBL" id="CP114014">
    <property type="protein sequence ID" value="XAY05555.1"/>
    <property type="molecule type" value="Genomic_DNA"/>
</dbReference>
<sequence>MVGMQIGLIGSGNMARAMVRGWGEPVLCTDFLPERAHALAAEVGGEAVASNAALAERADLVILCHKPPQLRDVALEVAPHAKAVASILGGVPLADLQAAYPDAAVHRFLPSTPVEVRQGVVIHALGGSEDDAVLQLFARLGTLVSLPEGQVDVAMGLMSNAPAYWALLAEAQIDAGIRRGIPADQAAALVVQTMAGTAALLQERDFDTLAVRREVTSPGGSTARGLDALERGGVRSAFSDAIDAVLGGR</sequence>
<feature type="binding site" evidence="5">
    <location>
        <position position="51"/>
    </location>
    <ligand>
        <name>NADPH</name>
        <dbReference type="ChEBI" id="CHEBI:57783"/>
    </ligand>
</feature>
<dbReference type="InterPro" id="IPR028939">
    <property type="entry name" value="P5C_Rdtase_cat_N"/>
</dbReference>
<dbReference type="Pfam" id="PF14748">
    <property type="entry name" value="P5CR_dimer"/>
    <property type="match status" value="1"/>
</dbReference>
<comment type="pathway">
    <text evidence="4">Amino-acid biosynthesis; L-proline biosynthesis; L-proline from L-glutamate 5-semialdehyde: step 1/1.</text>
</comment>
<evidence type="ECO:0000256" key="2">
    <source>
        <dbReference type="ARBA" id="ARBA00022857"/>
    </source>
</evidence>
<feature type="domain" description="Pyrroline-5-carboxylate reductase catalytic N-terminal" evidence="6">
    <location>
        <begin position="5"/>
        <end position="87"/>
    </location>
</feature>
<accession>A0AAU7AVB5</accession>
<feature type="binding site" evidence="5">
    <location>
        <begin position="9"/>
        <end position="14"/>
    </location>
    <ligand>
        <name>NADP(+)</name>
        <dbReference type="ChEBI" id="CHEBI:58349"/>
    </ligand>
</feature>
<dbReference type="EC" id="1.5.1.2" evidence="4"/>
<evidence type="ECO:0000256" key="3">
    <source>
        <dbReference type="ARBA" id="ARBA00023002"/>
    </source>
</evidence>
<dbReference type="Gene3D" id="3.40.50.720">
    <property type="entry name" value="NAD(P)-binding Rossmann-like Domain"/>
    <property type="match status" value="1"/>
</dbReference>
<dbReference type="GO" id="GO:0005737">
    <property type="term" value="C:cytoplasm"/>
    <property type="evidence" value="ECO:0007669"/>
    <property type="project" value="UniProtKB-SubCell"/>
</dbReference>
<dbReference type="InterPro" id="IPR036291">
    <property type="entry name" value="NAD(P)-bd_dom_sf"/>
</dbReference>
<dbReference type="KEGG" id="parq:DSM112329_02412"/>
<feature type="domain" description="Pyrroline-5-carboxylate reductase dimerisation" evidence="7">
    <location>
        <begin position="148"/>
        <end position="245"/>
    </location>
</feature>
<dbReference type="Pfam" id="PF03807">
    <property type="entry name" value="F420_oxidored"/>
    <property type="match status" value="1"/>
</dbReference>
<dbReference type="AlphaFoldDB" id="A0AAU7AVB5"/>
<evidence type="ECO:0000256" key="5">
    <source>
        <dbReference type="PIRSR" id="PIRSR000193-1"/>
    </source>
</evidence>
<comment type="function">
    <text evidence="4">Catalyzes the reduction of 1-pyrroline-5-carboxylate (PCA) to L-proline.</text>
</comment>
<dbReference type="InterPro" id="IPR029036">
    <property type="entry name" value="P5CR_dimer"/>
</dbReference>
<comment type="similarity">
    <text evidence="1 4">Belongs to the pyrroline-5-carboxylate reductase family.</text>
</comment>
<comment type="catalytic activity">
    <reaction evidence="4">
        <text>L-proline + NAD(+) = (S)-1-pyrroline-5-carboxylate + NADH + 2 H(+)</text>
        <dbReference type="Rhea" id="RHEA:14105"/>
        <dbReference type="ChEBI" id="CHEBI:15378"/>
        <dbReference type="ChEBI" id="CHEBI:17388"/>
        <dbReference type="ChEBI" id="CHEBI:57540"/>
        <dbReference type="ChEBI" id="CHEBI:57945"/>
        <dbReference type="ChEBI" id="CHEBI:60039"/>
        <dbReference type="EC" id="1.5.1.2"/>
    </reaction>
</comment>
<comment type="subcellular location">
    <subcellularLocation>
        <location evidence="4">Cytoplasm</location>
    </subcellularLocation>
</comment>
<organism evidence="8">
    <name type="scientific">Paraconexibacter sp. AEG42_29</name>
    <dbReference type="NCBI Taxonomy" id="2997339"/>
    <lineage>
        <taxon>Bacteria</taxon>
        <taxon>Bacillati</taxon>
        <taxon>Actinomycetota</taxon>
        <taxon>Thermoleophilia</taxon>
        <taxon>Solirubrobacterales</taxon>
        <taxon>Paraconexibacteraceae</taxon>
        <taxon>Paraconexibacter</taxon>
    </lineage>
</organism>
<dbReference type="PANTHER" id="PTHR11645:SF0">
    <property type="entry name" value="PYRROLINE-5-CARBOXYLATE REDUCTASE 3"/>
    <property type="match status" value="1"/>
</dbReference>
<dbReference type="GO" id="GO:0055129">
    <property type="term" value="P:L-proline biosynthetic process"/>
    <property type="evidence" value="ECO:0007669"/>
    <property type="project" value="UniProtKB-UniRule"/>
</dbReference>
<keyword evidence="3 4" id="KW-0560">Oxidoreductase</keyword>
<keyword evidence="4" id="KW-0028">Amino-acid biosynthesis</keyword>
<dbReference type="SUPFAM" id="SSF48179">
    <property type="entry name" value="6-phosphogluconate dehydrogenase C-terminal domain-like"/>
    <property type="match status" value="1"/>
</dbReference>
<reference evidence="8" key="1">
    <citation type="submission" date="2022-12" db="EMBL/GenBank/DDBJ databases">
        <title>Paraconexibacter alkalitolerans sp. nov. and Baekduia alba sp. nov., isolated from soil and emended description of the genera Paraconexibacter (Chun et al., 2020) and Baekduia (An et al., 2020).</title>
        <authorList>
            <person name="Vieira S."/>
            <person name="Huber K.J."/>
            <person name="Geppert A."/>
            <person name="Wolf J."/>
            <person name="Neumann-Schaal M."/>
            <person name="Muesken M."/>
            <person name="Overmann J."/>
        </authorList>
    </citation>
    <scope>NUCLEOTIDE SEQUENCE</scope>
    <source>
        <strain evidence="8">AEG42_29</strain>
    </source>
</reference>
<dbReference type="InterPro" id="IPR000304">
    <property type="entry name" value="Pyrroline-COOH_reductase"/>
</dbReference>
<evidence type="ECO:0000256" key="4">
    <source>
        <dbReference type="HAMAP-Rule" id="MF_01925"/>
    </source>
</evidence>
<dbReference type="InterPro" id="IPR008927">
    <property type="entry name" value="6-PGluconate_DH-like_C_sf"/>
</dbReference>
<dbReference type="GO" id="GO:0004735">
    <property type="term" value="F:pyrroline-5-carboxylate reductase activity"/>
    <property type="evidence" value="ECO:0007669"/>
    <property type="project" value="UniProtKB-UniRule"/>
</dbReference>
<evidence type="ECO:0000256" key="1">
    <source>
        <dbReference type="ARBA" id="ARBA00005525"/>
    </source>
</evidence>
<keyword evidence="4" id="KW-0963">Cytoplasm</keyword>
<protein>
    <recommendedName>
        <fullName evidence="4">Pyrroline-5-carboxylate reductase</fullName>
        <shortName evidence="4">P5C reductase</shortName>
        <shortName evidence="4">P5CR</shortName>
        <ecNumber evidence="4">1.5.1.2</ecNumber>
    </recommendedName>
    <alternativeName>
        <fullName evidence="4">PCA reductase</fullName>
    </alternativeName>
</protein>
<keyword evidence="4" id="KW-0641">Proline biosynthesis</keyword>
<evidence type="ECO:0000259" key="6">
    <source>
        <dbReference type="Pfam" id="PF03807"/>
    </source>
</evidence>
<evidence type="ECO:0000313" key="8">
    <source>
        <dbReference type="EMBL" id="XAY05555.1"/>
    </source>
</evidence>
<dbReference type="Gene3D" id="1.10.3730.10">
    <property type="entry name" value="ProC C-terminal domain-like"/>
    <property type="match status" value="1"/>
</dbReference>
<dbReference type="PIRSF" id="PIRSF000193">
    <property type="entry name" value="Pyrrol-5-carb_rd"/>
    <property type="match status" value="1"/>
</dbReference>
<name>A0AAU7AVB5_9ACTN</name>
<comment type="catalytic activity">
    <reaction evidence="4">
        <text>L-proline + NADP(+) = (S)-1-pyrroline-5-carboxylate + NADPH + 2 H(+)</text>
        <dbReference type="Rhea" id="RHEA:14109"/>
        <dbReference type="ChEBI" id="CHEBI:15378"/>
        <dbReference type="ChEBI" id="CHEBI:17388"/>
        <dbReference type="ChEBI" id="CHEBI:57783"/>
        <dbReference type="ChEBI" id="CHEBI:58349"/>
        <dbReference type="ChEBI" id="CHEBI:60039"/>
        <dbReference type="EC" id="1.5.1.2"/>
    </reaction>
</comment>
<dbReference type="HAMAP" id="MF_01925">
    <property type="entry name" value="P5C_reductase"/>
    <property type="match status" value="1"/>
</dbReference>
<keyword evidence="2 4" id="KW-0521">NADP</keyword>
<dbReference type="PANTHER" id="PTHR11645">
    <property type="entry name" value="PYRROLINE-5-CARBOXYLATE REDUCTASE"/>
    <property type="match status" value="1"/>
</dbReference>
<gene>
    <name evidence="4 8" type="primary">proC</name>
    <name evidence="8" type="ORF">DSM112329_02412</name>
</gene>